<name>Q6IIF1_DROME</name>
<dbReference type="AlphaFoldDB" id="Q6IIF1"/>
<evidence type="ECO:0000313" key="1">
    <source>
        <dbReference type="EMBL" id="DAA03315.1"/>
    </source>
</evidence>
<proteinExistence type="predicted"/>
<protein>
    <submittedName>
        <fullName evidence="1">HDC18493</fullName>
    </submittedName>
</protein>
<gene>
    <name evidence="1" type="ORF">HDC18493</name>
</gene>
<accession>Q6IIF1</accession>
<dbReference type="EMBL" id="BK003115">
    <property type="protein sequence ID" value="DAA03315.1"/>
    <property type="molecule type" value="Genomic_DNA"/>
</dbReference>
<organism evidence="1">
    <name type="scientific">Drosophila melanogaster</name>
    <name type="common">Fruit fly</name>
    <dbReference type="NCBI Taxonomy" id="7227"/>
    <lineage>
        <taxon>Eukaryota</taxon>
        <taxon>Metazoa</taxon>
        <taxon>Ecdysozoa</taxon>
        <taxon>Arthropoda</taxon>
        <taxon>Hexapoda</taxon>
        <taxon>Insecta</taxon>
        <taxon>Pterygota</taxon>
        <taxon>Neoptera</taxon>
        <taxon>Endopterygota</taxon>
        <taxon>Diptera</taxon>
        <taxon>Brachycera</taxon>
        <taxon>Muscomorpha</taxon>
        <taxon>Ephydroidea</taxon>
        <taxon>Drosophilidae</taxon>
        <taxon>Drosophila</taxon>
        <taxon>Sophophora</taxon>
    </lineage>
</organism>
<reference evidence="1" key="1">
    <citation type="journal article" date="2003" name="Genome Biol.">
        <title>An integrated gene annotation and transcriptional profiling approach towards the full gene content of the Drosophila genome.</title>
        <authorList>
            <person name="Hild M."/>
            <person name="Beckmann B."/>
            <person name="Haas S.A."/>
            <person name="Koch B."/>
            <person name="Solovyev V."/>
            <person name="Busold C."/>
            <person name="Fellenberg K."/>
            <person name="Boutros M."/>
            <person name="Vingron M."/>
            <person name="Sauer F."/>
            <person name="Hoheisel J.D."/>
            <person name="Paro R."/>
        </authorList>
    </citation>
    <scope>NUCLEOTIDE SEQUENCE</scope>
</reference>
<sequence>MSILTKLFLGSSMEPVGRAARIRGQIALNLTPPANAPIQHWTTGPLDQYAIGPLAKWPNGSAENCPTT</sequence>